<name>A0A6A2FPU7_BACUN</name>
<dbReference type="Proteomes" id="UP000433928">
    <property type="component" value="Unassembled WGS sequence"/>
</dbReference>
<dbReference type="RefSeq" id="WP_151853633.1">
    <property type="nucleotide sequence ID" value="NZ_JBBNMO010000014.1"/>
</dbReference>
<accession>A0A6A2FPU7</accession>
<proteinExistence type="predicted"/>
<evidence type="ECO:0000313" key="2">
    <source>
        <dbReference type="Proteomes" id="UP000433928"/>
    </source>
</evidence>
<gene>
    <name evidence="1" type="ORF">GAQ59_13120</name>
</gene>
<dbReference type="AlphaFoldDB" id="A0A6A2FPU7"/>
<comment type="caution">
    <text evidence="1">The sequence shown here is derived from an EMBL/GenBank/DDBJ whole genome shotgun (WGS) entry which is preliminary data.</text>
</comment>
<protein>
    <submittedName>
        <fullName evidence="1">Uncharacterized protein</fullName>
    </submittedName>
</protein>
<sequence length="170" mass="19865">MAQEKGIGESWEEIVKAYAKAERELGIKVYCVLCICKKVNGKKVVLHRYDLPREILQRRRWVINWRMAKLTCTDPRAHIYETLSFYDKTSGETYGFNSDLSRLTALKGRITLQENRIKDYIEANKGNLFFDETNDPQLVKVRRKLERARKNVADAEARLRTKVEQKIAGK</sequence>
<organism evidence="1 2">
    <name type="scientific">Bacteroides uniformis</name>
    <dbReference type="NCBI Taxonomy" id="820"/>
    <lineage>
        <taxon>Bacteria</taxon>
        <taxon>Pseudomonadati</taxon>
        <taxon>Bacteroidota</taxon>
        <taxon>Bacteroidia</taxon>
        <taxon>Bacteroidales</taxon>
        <taxon>Bacteroidaceae</taxon>
        <taxon>Bacteroides</taxon>
    </lineage>
</organism>
<dbReference type="EMBL" id="WCUG01000010">
    <property type="protein sequence ID" value="KAB4168987.1"/>
    <property type="molecule type" value="Genomic_DNA"/>
</dbReference>
<evidence type="ECO:0000313" key="1">
    <source>
        <dbReference type="EMBL" id="KAB4168987.1"/>
    </source>
</evidence>
<reference evidence="1 2" key="1">
    <citation type="journal article" date="2019" name="Nat. Med.">
        <title>A library of human gut bacterial isolates paired with longitudinal multiomics data enables mechanistic microbiome research.</title>
        <authorList>
            <person name="Poyet M."/>
            <person name="Groussin M."/>
            <person name="Gibbons S.M."/>
            <person name="Avila-Pacheco J."/>
            <person name="Jiang X."/>
            <person name="Kearney S.M."/>
            <person name="Perrotta A.R."/>
            <person name="Berdy B."/>
            <person name="Zhao S."/>
            <person name="Lieberman T.D."/>
            <person name="Swanson P.K."/>
            <person name="Smith M."/>
            <person name="Roesemann S."/>
            <person name="Alexander J.E."/>
            <person name="Rich S.A."/>
            <person name="Livny J."/>
            <person name="Vlamakis H."/>
            <person name="Clish C."/>
            <person name="Bullock K."/>
            <person name="Deik A."/>
            <person name="Scott J."/>
            <person name="Pierce K.A."/>
            <person name="Xavier R.J."/>
            <person name="Alm E.J."/>
        </authorList>
    </citation>
    <scope>NUCLEOTIDE SEQUENCE [LARGE SCALE GENOMIC DNA]</scope>
    <source>
        <strain evidence="1 2">BIOML-A27</strain>
    </source>
</reference>